<dbReference type="RefSeq" id="XP_066658785.1">
    <property type="nucleotide sequence ID" value="XM_066799165.1"/>
</dbReference>
<gene>
    <name evidence="1" type="ORF">J3D65DRAFT_613966</name>
</gene>
<organism evidence="1 2">
    <name type="scientific">Phyllosticta citribraziliensis</name>
    <dbReference type="NCBI Taxonomy" id="989973"/>
    <lineage>
        <taxon>Eukaryota</taxon>
        <taxon>Fungi</taxon>
        <taxon>Dikarya</taxon>
        <taxon>Ascomycota</taxon>
        <taxon>Pezizomycotina</taxon>
        <taxon>Dothideomycetes</taxon>
        <taxon>Dothideomycetes incertae sedis</taxon>
        <taxon>Botryosphaeriales</taxon>
        <taxon>Phyllostictaceae</taxon>
        <taxon>Phyllosticta</taxon>
    </lineage>
</organism>
<reference evidence="1 2" key="1">
    <citation type="submission" date="2024-04" db="EMBL/GenBank/DDBJ databases">
        <title>Phyllosticta paracitricarpa is synonymous to the EU quarantine fungus P. citricarpa based on phylogenomic analyses.</title>
        <authorList>
            <consortium name="Lawrence Berkeley National Laboratory"/>
            <person name="Van ingen-buijs V.A."/>
            <person name="Van westerhoven A.C."/>
            <person name="Haridas S."/>
            <person name="Skiadas P."/>
            <person name="Martin F."/>
            <person name="Groenewald J.Z."/>
            <person name="Crous P.W."/>
            <person name="Seidl M.F."/>
        </authorList>
    </citation>
    <scope>NUCLEOTIDE SEQUENCE [LARGE SCALE GENOMIC DNA]</scope>
    <source>
        <strain evidence="1 2">CPC 17464</strain>
    </source>
</reference>
<proteinExistence type="predicted"/>
<dbReference type="GeneID" id="92032071"/>
<sequence length="223" mass="24547">MDQVWRLKTLNAIKKIKTSRSLEDSRSSERTDGFSKSGREKVWISVPDAACAATLVLYGFCLGSLSSHLCHGLLDVLGLLGLEFLPARWTAADSSDAHLSWSSKYFWSSLLLASNSRTKRSALRFFYAILALCSSKCSLGRFHTSTSSKVFGTNGSPGCCVIWWKSVDGVTQMAVALRSCLFLALVRRLLRVFGAATVARRLGVLFGRHFDWSFAGSDASCVW</sequence>
<comment type="caution">
    <text evidence="1">The sequence shown here is derived from an EMBL/GenBank/DDBJ whole genome shotgun (WGS) entry which is preliminary data.</text>
</comment>
<protein>
    <submittedName>
        <fullName evidence="1">Uncharacterized protein</fullName>
    </submittedName>
</protein>
<keyword evidence="2" id="KW-1185">Reference proteome</keyword>
<accession>A0ABR1M6B3</accession>
<dbReference type="Proteomes" id="UP001360953">
    <property type="component" value="Unassembled WGS sequence"/>
</dbReference>
<evidence type="ECO:0000313" key="2">
    <source>
        <dbReference type="Proteomes" id="UP001360953"/>
    </source>
</evidence>
<dbReference type="EMBL" id="JBBPEH010000002">
    <property type="protein sequence ID" value="KAK7542492.1"/>
    <property type="molecule type" value="Genomic_DNA"/>
</dbReference>
<evidence type="ECO:0000313" key="1">
    <source>
        <dbReference type="EMBL" id="KAK7542492.1"/>
    </source>
</evidence>
<name>A0ABR1M6B3_9PEZI</name>